<feature type="compositionally biased region" description="Low complexity" evidence="3">
    <location>
        <begin position="120"/>
        <end position="134"/>
    </location>
</feature>
<evidence type="ECO:0000259" key="4">
    <source>
        <dbReference type="Pfam" id="PF07993"/>
    </source>
</evidence>
<dbReference type="Pfam" id="PF07993">
    <property type="entry name" value="NAD_binding_4"/>
    <property type="match status" value="1"/>
</dbReference>
<dbReference type="Proteomes" id="UP001357485">
    <property type="component" value="Unassembled WGS sequence"/>
</dbReference>
<feature type="region of interest" description="Disordered" evidence="3">
    <location>
        <begin position="113"/>
        <end position="134"/>
    </location>
</feature>
<sequence length="134" mass="14271">GYGESKHVASSILAASSVLATIIRAGQLAGPAATKGLWNKQEWLPSLVATSKAMAKIPRTIGNQDVVDWFPVDATARVLLDPMHARLRTRAAQPLDTYHLVNPRVVAWRDLVPSSPTTAGRGSRLWSSGSGSTS</sequence>
<keyword evidence="1" id="KW-0596">Phosphopantetheine</keyword>
<dbReference type="InterPro" id="IPR036291">
    <property type="entry name" value="NAD(P)-bd_dom_sf"/>
</dbReference>
<organism evidence="5 6">
    <name type="scientific">Cryomyces antarcticus</name>
    <dbReference type="NCBI Taxonomy" id="329879"/>
    <lineage>
        <taxon>Eukaryota</taxon>
        <taxon>Fungi</taxon>
        <taxon>Dikarya</taxon>
        <taxon>Ascomycota</taxon>
        <taxon>Pezizomycotina</taxon>
        <taxon>Dothideomycetes</taxon>
        <taxon>Dothideomycetes incertae sedis</taxon>
        <taxon>Cryomyces</taxon>
    </lineage>
</organism>
<gene>
    <name evidence="5" type="ORF">LTR16_008583</name>
</gene>
<feature type="non-terminal residue" evidence="5">
    <location>
        <position position="1"/>
    </location>
</feature>
<comment type="caution">
    <text evidence="5">The sequence shown here is derived from an EMBL/GenBank/DDBJ whole genome shotgun (WGS) entry which is preliminary data.</text>
</comment>
<dbReference type="PANTHER" id="PTHR43439">
    <property type="entry name" value="PHENYLACETATE-COENZYME A LIGASE"/>
    <property type="match status" value="1"/>
</dbReference>
<reference evidence="5 6" key="1">
    <citation type="submission" date="2023-08" db="EMBL/GenBank/DDBJ databases">
        <title>Black Yeasts Isolated from many extreme environments.</title>
        <authorList>
            <person name="Coleine C."/>
            <person name="Stajich J.E."/>
            <person name="Selbmann L."/>
        </authorList>
    </citation>
    <scope>NUCLEOTIDE SEQUENCE [LARGE SCALE GENOMIC DNA]</scope>
    <source>
        <strain evidence="5 6">CCFEE 536</strain>
    </source>
</reference>
<dbReference type="EMBL" id="JAVRRA010010277">
    <property type="protein sequence ID" value="KAK5242336.1"/>
    <property type="molecule type" value="Genomic_DNA"/>
</dbReference>
<proteinExistence type="predicted"/>
<dbReference type="Gene3D" id="3.40.50.720">
    <property type="entry name" value="NAD(P)-binding Rossmann-like Domain"/>
    <property type="match status" value="1"/>
</dbReference>
<dbReference type="PANTHER" id="PTHR43439:SF2">
    <property type="entry name" value="ENZYME, PUTATIVE (JCVI)-RELATED"/>
    <property type="match status" value="1"/>
</dbReference>
<name>A0ABR0LUE6_9PEZI</name>
<evidence type="ECO:0000256" key="2">
    <source>
        <dbReference type="ARBA" id="ARBA00022553"/>
    </source>
</evidence>
<keyword evidence="6" id="KW-1185">Reference proteome</keyword>
<evidence type="ECO:0000313" key="6">
    <source>
        <dbReference type="Proteomes" id="UP001357485"/>
    </source>
</evidence>
<evidence type="ECO:0000313" key="5">
    <source>
        <dbReference type="EMBL" id="KAK5242336.1"/>
    </source>
</evidence>
<feature type="domain" description="Thioester reductase (TE)" evidence="4">
    <location>
        <begin position="1"/>
        <end position="78"/>
    </location>
</feature>
<accession>A0ABR0LUE6</accession>
<evidence type="ECO:0000256" key="3">
    <source>
        <dbReference type="SAM" id="MobiDB-lite"/>
    </source>
</evidence>
<dbReference type="InterPro" id="IPR013120">
    <property type="entry name" value="FAR_NAD-bd"/>
</dbReference>
<keyword evidence="2" id="KW-0597">Phosphoprotein</keyword>
<dbReference type="SUPFAM" id="SSF51735">
    <property type="entry name" value="NAD(P)-binding Rossmann-fold domains"/>
    <property type="match status" value="1"/>
</dbReference>
<protein>
    <recommendedName>
        <fullName evidence="4">Thioester reductase (TE) domain-containing protein</fullName>
    </recommendedName>
</protein>
<evidence type="ECO:0000256" key="1">
    <source>
        <dbReference type="ARBA" id="ARBA00022450"/>
    </source>
</evidence>
<dbReference type="InterPro" id="IPR051414">
    <property type="entry name" value="Adenylate-forming_Reductase"/>
</dbReference>